<proteinExistence type="inferred from homology"/>
<keyword evidence="3 4" id="KW-0687">Ribonucleoprotein</keyword>
<organism evidence="6 7">
    <name type="scientific">Candidatus Dojkabacteria bacterium</name>
    <dbReference type="NCBI Taxonomy" id="2099670"/>
    <lineage>
        <taxon>Bacteria</taxon>
        <taxon>Candidatus Dojkabacteria</taxon>
    </lineage>
</organism>
<keyword evidence="4 5" id="KW-0694">RNA-binding</keyword>
<evidence type="ECO:0000256" key="1">
    <source>
        <dbReference type="ARBA" id="ARBA00008563"/>
    </source>
</evidence>
<dbReference type="AlphaFoldDB" id="A0A847EU63"/>
<protein>
    <recommendedName>
        <fullName evidence="4">Large ribosomal subunit protein bL21</fullName>
    </recommendedName>
</protein>
<sequence length="110" mass="12564">MNKTEKKEKFAVIKISGIQLKVYEGIEYEINKLEGKKGDKLDITDVLLVVDGDDVKLGNPLVEGSKVTLEITSQKKDKKVDVFKYKAKSRYRRSFGYRALISRVLVKKIV</sequence>
<name>A0A847EU63_9BACT</name>
<comment type="subunit">
    <text evidence="4">Part of the 50S ribosomal subunit. Contacts protein L20.</text>
</comment>
<dbReference type="SUPFAM" id="SSF141091">
    <property type="entry name" value="L21p-like"/>
    <property type="match status" value="1"/>
</dbReference>
<dbReference type="GO" id="GO:0003735">
    <property type="term" value="F:structural constituent of ribosome"/>
    <property type="evidence" value="ECO:0007669"/>
    <property type="project" value="InterPro"/>
</dbReference>
<evidence type="ECO:0000313" key="7">
    <source>
        <dbReference type="Proteomes" id="UP000554004"/>
    </source>
</evidence>
<dbReference type="PANTHER" id="PTHR21349">
    <property type="entry name" value="50S RIBOSOMAL PROTEIN L21"/>
    <property type="match status" value="1"/>
</dbReference>
<dbReference type="HAMAP" id="MF_01363">
    <property type="entry name" value="Ribosomal_bL21"/>
    <property type="match status" value="1"/>
</dbReference>
<comment type="similarity">
    <text evidence="1 4 5">Belongs to the bacterial ribosomal protein bL21 family.</text>
</comment>
<dbReference type="Pfam" id="PF00829">
    <property type="entry name" value="Ribosomal_L21p"/>
    <property type="match status" value="1"/>
</dbReference>
<keyword evidence="2 4" id="KW-0689">Ribosomal protein</keyword>
<dbReference type="Proteomes" id="UP000554004">
    <property type="component" value="Unassembled WGS sequence"/>
</dbReference>
<reference evidence="6 7" key="1">
    <citation type="journal article" date="2020" name="Biotechnol. Biofuels">
        <title>New insights from the biogas microbiome by comprehensive genome-resolved metagenomics of nearly 1600 species originating from multiple anaerobic digesters.</title>
        <authorList>
            <person name="Campanaro S."/>
            <person name="Treu L."/>
            <person name="Rodriguez-R L.M."/>
            <person name="Kovalovszki A."/>
            <person name="Ziels R.M."/>
            <person name="Maus I."/>
            <person name="Zhu X."/>
            <person name="Kougias P.G."/>
            <person name="Basile A."/>
            <person name="Luo G."/>
            <person name="Schluter A."/>
            <person name="Konstantinidis K.T."/>
            <person name="Angelidaki I."/>
        </authorList>
    </citation>
    <scope>NUCLEOTIDE SEQUENCE [LARGE SCALE GENOMIC DNA]</scope>
    <source>
        <strain evidence="6">AS06rmzACSIP_421</strain>
    </source>
</reference>
<evidence type="ECO:0000256" key="4">
    <source>
        <dbReference type="HAMAP-Rule" id="MF_01363"/>
    </source>
</evidence>
<dbReference type="NCBIfam" id="TIGR00061">
    <property type="entry name" value="L21"/>
    <property type="match status" value="1"/>
</dbReference>
<dbReference type="EMBL" id="JAAZAL010000129">
    <property type="protein sequence ID" value="NLE31349.1"/>
    <property type="molecule type" value="Genomic_DNA"/>
</dbReference>
<keyword evidence="4 5" id="KW-0699">rRNA-binding</keyword>
<dbReference type="GO" id="GO:1990904">
    <property type="term" value="C:ribonucleoprotein complex"/>
    <property type="evidence" value="ECO:0007669"/>
    <property type="project" value="UniProtKB-KW"/>
</dbReference>
<evidence type="ECO:0000256" key="3">
    <source>
        <dbReference type="ARBA" id="ARBA00023274"/>
    </source>
</evidence>
<dbReference type="GO" id="GO:0006412">
    <property type="term" value="P:translation"/>
    <property type="evidence" value="ECO:0007669"/>
    <property type="project" value="UniProtKB-UniRule"/>
</dbReference>
<dbReference type="InterPro" id="IPR036164">
    <property type="entry name" value="bL21-like_sf"/>
</dbReference>
<accession>A0A847EU63</accession>
<evidence type="ECO:0000256" key="2">
    <source>
        <dbReference type="ARBA" id="ARBA00022980"/>
    </source>
</evidence>
<evidence type="ECO:0000256" key="5">
    <source>
        <dbReference type="RuleBase" id="RU000562"/>
    </source>
</evidence>
<comment type="caution">
    <text evidence="6">The sequence shown here is derived from an EMBL/GenBank/DDBJ whole genome shotgun (WGS) entry which is preliminary data.</text>
</comment>
<gene>
    <name evidence="4 6" type="primary">rplU</name>
    <name evidence="6" type="ORF">GX618_03715</name>
</gene>
<comment type="function">
    <text evidence="4 5">This protein binds to 23S rRNA in the presence of protein L20.</text>
</comment>
<dbReference type="InterPro" id="IPR028909">
    <property type="entry name" value="bL21-like"/>
</dbReference>
<dbReference type="GO" id="GO:0019843">
    <property type="term" value="F:rRNA binding"/>
    <property type="evidence" value="ECO:0007669"/>
    <property type="project" value="UniProtKB-UniRule"/>
</dbReference>
<dbReference type="InterPro" id="IPR001787">
    <property type="entry name" value="Ribosomal_bL21"/>
</dbReference>
<dbReference type="GO" id="GO:0005737">
    <property type="term" value="C:cytoplasm"/>
    <property type="evidence" value="ECO:0007669"/>
    <property type="project" value="UniProtKB-ARBA"/>
</dbReference>
<evidence type="ECO:0000313" key="6">
    <source>
        <dbReference type="EMBL" id="NLE31349.1"/>
    </source>
</evidence>
<dbReference type="GO" id="GO:0005840">
    <property type="term" value="C:ribosome"/>
    <property type="evidence" value="ECO:0007669"/>
    <property type="project" value="UniProtKB-KW"/>
</dbReference>
<dbReference type="PANTHER" id="PTHR21349:SF0">
    <property type="entry name" value="LARGE RIBOSOMAL SUBUNIT PROTEIN BL21M"/>
    <property type="match status" value="1"/>
</dbReference>